<dbReference type="Gene3D" id="3.90.110.10">
    <property type="entry name" value="Lactate dehydrogenase/glycoside hydrolase, family 4, C-terminal"/>
    <property type="match status" value="1"/>
</dbReference>
<dbReference type="GO" id="GO:0004459">
    <property type="term" value="F:L-lactate dehydrogenase (NAD+) activity"/>
    <property type="evidence" value="ECO:0007669"/>
    <property type="project" value="TreeGrafter"/>
</dbReference>
<dbReference type="InterPro" id="IPR016135">
    <property type="entry name" value="UBQ-conjugating_enzyme/RWD"/>
</dbReference>
<organism evidence="2 3">
    <name type="scientific">Pleurodeles waltl</name>
    <name type="common">Iberian ribbed newt</name>
    <dbReference type="NCBI Taxonomy" id="8319"/>
    <lineage>
        <taxon>Eukaryota</taxon>
        <taxon>Metazoa</taxon>
        <taxon>Chordata</taxon>
        <taxon>Craniata</taxon>
        <taxon>Vertebrata</taxon>
        <taxon>Euteleostomi</taxon>
        <taxon>Amphibia</taxon>
        <taxon>Batrachia</taxon>
        <taxon>Caudata</taxon>
        <taxon>Salamandroidea</taxon>
        <taxon>Salamandridae</taxon>
        <taxon>Pleurodelinae</taxon>
        <taxon>Pleurodeles</taxon>
    </lineage>
</organism>
<evidence type="ECO:0000313" key="3">
    <source>
        <dbReference type="Proteomes" id="UP001066276"/>
    </source>
</evidence>
<dbReference type="PANTHER" id="PTHR43128">
    <property type="entry name" value="L-2-HYDROXYCARBOXYLATE DEHYDROGENASE (NAD(P)(+))"/>
    <property type="match status" value="1"/>
</dbReference>
<evidence type="ECO:0000313" key="2">
    <source>
        <dbReference type="EMBL" id="KAJ1177047.1"/>
    </source>
</evidence>
<dbReference type="Gene3D" id="3.40.50.720">
    <property type="entry name" value="NAD(P)-binding Rossmann-like Domain"/>
    <property type="match status" value="1"/>
</dbReference>
<dbReference type="Pfam" id="PF00056">
    <property type="entry name" value="Ldh_1_N"/>
    <property type="match status" value="1"/>
</dbReference>
<dbReference type="SUPFAM" id="SSF56327">
    <property type="entry name" value="LDH C-terminal domain-like"/>
    <property type="match status" value="1"/>
</dbReference>
<dbReference type="Gene3D" id="3.10.110.10">
    <property type="entry name" value="Ubiquitin Conjugating Enzyme"/>
    <property type="match status" value="1"/>
</dbReference>
<dbReference type="CDD" id="cd11685">
    <property type="entry name" value="UEV_TSG101-like"/>
    <property type="match status" value="1"/>
</dbReference>
<dbReference type="InterPro" id="IPR001557">
    <property type="entry name" value="L-lactate/malate_DH"/>
</dbReference>
<evidence type="ECO:0000259" key="1">
    <source>
        <dbReference type="PROSITE" id="PS51322"/>
    </source>
</evidence>
<sequence length="493" mass="54587">MSAWRSAMEFREDTVRSMLGKYKFRDLTVQELKNVHKAYPNFTFSMDTYTFKDGSFKHLLNCKGTVPTKYQGHLYNIPVRLWILDSHPFAPPLCFLMPTVNMGIRVGKHIDAEGRIYLPYLQNWSHPKSTIIGLIHEMIAKFDEELPMYSLSAADAQEKFELLSYISKVTEGVSEIDMNSKSKAAMGNYKNGEVKKITVIGGGDLGIACVMAILAKGFEDQIVLLDLSEGSTKGGGAMDLDIFRLPNLEISRDVTAASGSKVVVFTVNAWTNAQTYLNVIQSNVDLLRGIVPELARHCQHSVLLVASQPVDIMTHVVWKLSGFPESQVIGIGCNLDSERFRYTIENVLMAHSWGKEAWIVGEQGEGKVPAWSNPALSPSYADGVTDHTTFQEQLANRATEILKAKGQRSWSVGLSVSDLVDSIVKNKRKIHSVSTLAKGYCNINTDVFLSLPCVLGSSGVLEIVRTPLNDDAVIQKLQSSAATMHALQQQLRL</sequence>
<dbReference type="PROSITE" id="PS51322">
    <property type="entry name" value="UEV"/>
    <property type="match status" value="1"/>
</dbReference>
<dbReference type="AlphaFoldDB" id="A0AAV7TMV7"/>
<protein>
    <recommendedName>
        <fullName evidence="1">UEV domain-containing protein</fullName>
    </recommendedName>
</protein>
<keyword evidence="3" id="KW-1185">Reference proteome</keyword>
<dbReference type="InterPro" id="IPR008883">
    <property type="entry name" value="UEV_N"/>
</dbReference>
<dbReference type="GO" id="GO:0015031">
    <property type="term" value="P:protein transport"/>
    <property type="evidence" value="ECO:0007669"/>
    <property type="project" value="InterPro"/>
</dbReference>
<dbReference type="InterPro" id="IPR001236">
    <property type="entry name" value="Lactate/malate_DH_N"/>
</dbReference>
<dbReference type="Pfam" id="PF05743">
    <property type="entry name" value="UEV"/>
    <property type="match status" value="1"/>
</dbReference>
<dbReference type="Pfam" id="PF02866">
    <property type="entry name" value="Ldh_1_C"/>
    <property type="match status" value="1"/>
</dbReference>
<reference evidence="2" key="1">
    <citation type="journal article" date="2022" name="bioRxiv">
        <title>Sequencing and chromosome-scale assembly of the giantPleurodeles waltlgenome.</title>
        <authorList>
            <person name="Brown T."/>
            <person name="Elewa A."/>
            <person name="Iarovenko S."/>
            <person name="Subramanian E."/>
            <person name="Araus A.J."/>
            <person name="Petzold A."/>
            <person name="Susuki M."/>
            <person name="Suzuki K.-i.T."/>
            <person name="Hayashi T."/>
            <person name="Toyoda A."/>
            <person name="Oliveira C."/>
            <person name="Osipova E."/>
            <person name="Leigh N.D."/>
            <person name="Simon A."/>
            <person name="Yun M.H."/>
        </authorList>
    </citation>
    <scope>NUCLEOTIDE SEQUENCE</scope>
    <source>
        <strain evidence="2">20211129_DDA</strain>
        <tissue evidence="2">Liver</tissue>
    </source>
</reference>
<name>A0AAV7TMV7_PLEWA</name>
<dbReference type="EMBL" id="JANPWB010000006">
    <property type="protein sequence ID" value="KAJ1177047.1"/>
    <property type="molecule type" value="Genomic_DNA"/>
</dbReference>
<dbReference type="Proteomes" id="UP001066276">
    <property type="component" value="Chromosome 3_2"/>
</dbReference>
<dbReference type="PRINTS" id="PR00086">
    <property type="entry name" value="LLDHDRGNASE"/>
</dbReference>
<gene>
    <name evidence="2" type="ORF">NDU88_002311</name>
</gene>
<dbReference type="InterPro" id="IPR015955">
    <property type="entry name" value="Lactate_DH/Glyco_Ohase_4_C"/>
</dbReference>
<feature type="domain" description="UEV" evidence="1">
    <location>
        <begin position="9"/>
        <end position="152"/>
    </location>
</feature>
<dbReference type="SUPFAM" id="SSF54495">
    <property type="entry name" value="UBC-like"/>
    <property type="match status" value="1"/>
</dbReference>
<accession>A0AAV7TMV7</accession>
<proteinExistence type="predicted"/>
<dbReference type="GO" id="GO:0006089">
    <property type="term" value="P:lactate metabolic process"/>
    <property type="evidence" value="ECO:0007669"/>
    <property type="project" value="TreeGrafter"/>
</dbReference>
<comment type="caution">
    <text evidence="2">The sequence shown here is derived from an EMBL/GenBank/DDBJ whole genome shotgun (WGS) entry which is preliminary data.</text>
</comment>
<dbReference type="PANTHER" id="PTHR43128:SF33">
    <property type="entry name" value="UBIQUITIN-CONJUGATING ENZYME E2 VARIANT 3"/>
    <property type="match status" value="1"/>
</dbReference>
<dbReference type="InterPro" id="IPR022383">
    <property type="entry name" value="Lactate/malate_DH_C"/>
</dbReference>
<dbReference type="SUPFAM" id="SSF51735">
    <property type="entry name" value="NAD(P)-binding Rossmann-fold domains"/>
    <property type="match status" value="1"/>
</dbReference>
<dbReference type="SMART" id="SM00212">
    <property type="entry name" value="UBCc"/>
    <property type="match status" value="1"/>
</dbReference>
<dbReference type="InterPro" id="IPR036291">
    <property type="entry name" value="NAD(P)-bd_dom_sf"/>
</dbReference>